<dbReference type="EMBL" id="CP045484">
    <property type="protein sequence ID" value="QGR18133.1"/>
    <property type="molecule type" value="Genomic_DNA"/>
</dbReference>
<dbReference type="AlphaFoldDB" id="A0A650CK90"/>
<evidence type="ECO:0000313" key="2">
    <source>
        <dbReference type="EMBL" id="MBB5254523.1"/>
    </source>
</evidence>
<reference evidence="3 4" key="1">
    <citation type="submission" date="2019-10" db="EMBL/GenBank/DDBJ databases">
        <title>Genome Sequences from Six Type Strain Members of the Archaeal Family Sulfolobaceae: Acidianus ambivalens, Acidianus infernus, Metallosphaera prunae, Stygiolobus azoricus, Sulfolobus metallicus, and Sulfurisphaera ohwakuensis.</title>
        <authorList>
            <person name="Counts J.A."/>
            <person name="Kelly R.M."/>
        </authorList>
    </citation>
    <scope>NUCLEOTIDE SEQUENCE [LARGE SCALE GENOMIC DNA]</scope>
    <source>
        <strain evidence="3 4">TA-1</strain>
    </source>
</reference>
<organism evidence="3 4">
    <name type="scientific">Sulfurisphaera ohwakuensis</name>
    <dbReference type="NCBI Taxonomy" id="69656"/>
    <lineage>
        <taxon>Archaea</taxon>
        <taxon>Thermoproteota</taxon>
        <taxon>Thermoprotei</taxon>
        <taxon>Sulfolobales</taxon>
        <taxon>Sulfolobaceae</taxon>
        <taxon>Sulfurisphaera</taxon>
    </lineage>
</organism>
<feature type="transmembrane region" description="Helical" evidence="1">
    <location>
        <begin position="121"/>
        <end position="141"/>
    </location>
</feature>
<dbReference type="KEGG" id="soh:D1869_13735"/>
<keyword evidence="1" id="KW-0812">Transmembrane</keyword>
<evidence type="ECO:0000313" key="3">
    <source>
        <dbReference type="EMBL" id="QGR18133.1"/>
    </source>
</evidence>
<dbReference type="RefSeq" id="WP_156015621.1">
    <property type="nucleotide sequence ID" value="NZ_CP045484.1"/>
</dbReference>
<protein>
    <submittedName>
        <fullName evidence="3">Uncharacterized protein</fullName>
    </submittedName>
</protein>
<name>A0A650CK90_SULOH</name>
<evidence type="ECO:0000256" key="1">
    <source>
        <dbReference type="SAM" id="Phobius"/>
    </source>
</evidence>
<dbReference type="OrthoDB" id="42023at2157"/>
<dbReference type="GeneID" id="42802326"/>
<dbReference type="Proteomes" id="UP000427373">
    <property type="component" value="Chromosome"/>
</dbReference>
<proteinExistence type="predicted"/>
<accession>A0A650CK90</accession>
<evidence type="ECO:0000313" key="5">
    <source>
        <dbReference type="Proteomes" id="UP000582213"/>
    </source>
</evidence>
<feature type="transmembrane region" description="Helical" evidence="1">
    <location>
        <begin position="6"/>
        <end position="24"/>
    </location>
</feature>
<evidence type="ECO:0000313" key="4">
    <source>
        <dbReference type="Proteomes" id="UP000427373"/>
    </source>
</evidence>
<dbReference type="EMBL" id="JACHFY010000017">
    <property type="protein sequence ID" value="MBB5254523.1"/>
    <property type="molecule type" value="Genomic_DNA"/>
</dbReference>
<keyword evidence="1" id="KW-0472">Membrane</keyword>
<keyword evidence="1" id="KW-1133">Transmembrane helix</keyword>
<reference evidence="2 5" key="2">
    <citation type="submission" date="2020-08" db="EMBL/GenBank/DDBJ databases">
        <title>Genomic Encyclopedia of Type Strains, Phase IV (KMG-IV): sequencing the most valuable type-strain genomes for metagenomic binning, comparative biology and taxonomic classification.</title>
        <authorList>
            <person name="Goeker M."/>
        </authorList>
    </citation>
    <scope>NUCLEOTIDE SEQUENCE [LARGE SCALE GENOMIC DNA]</scope>
    <source>
        <strain evidence="2 5">DSM 12421</strain>
    </source>
</reference>
<sequence>MKLLYISLFLIVLGILLIPITYFVSNEVIYKSSFNRTLSDLGAYTISIPQYQGDLVVKGYTNSSVTIEVLKYLELIKSEEINGNFSFSLTDNNANAIFLHNGYNPAHVYLFIKIINSGFQGIGYTIASLLIVIGLILFGYYRVLSK</sequence>
<keyword evidence="4" id="KW-1185">Reference proteome</keyword>
<gene>
    <name evidence="3" type="ORF">D1869_13735</name>
    <name evidence="2" type="ORF">HNQ62_002297</name>
</gene>
<dbReference type="Proteomes" id="UP000582213">
    <property type="component" value="Unassembled WGS sequence"/>
</dbReference>